<dbReference type="EMBL" id="HBUE01064298">
    <property type="protein sequence ID" value="CAG6470000.1"/>
    <property type="molecule type" value="Transcribed_RNA"/>
</dbReference>
<dbReference type="EMBL" id="HBUE01064300">
    <property type="protein sequence ID" value="CAG6470003.1"/>
    <property type="molecule type" value="Transcribed_RNA"/>
</dbReference>
<organism evidence="1">
    <name type="scientific">Culex pipiens</name>
    <name type="common">House mosquito</name>
    <dbReference type="NCBI Taxonomy" id="7175"/>
    <lineage>
        <taxon>Eukaryota</taxon>
        <taxon>Metazoa</taxon>
        <taxon>Ecdysozoa</taxon>
        <taxon>Arthropoda</taxon>
        <taxon>Hexapoda</taxon>
        <taxon>Insecta</taxon>
        <taxon>Pterygota</taxon>
        <taxon>Neoptera</taxon>
        <taxon>Endopterygota</taxon>
        <taxon>Diptera</taxon>
        <taxon>Nematocera</taxon>
        <taxon>Culicoidea</taxon>
        <taxon>Culicidae</taxon>
        <taxon>Culicinae</taxon>
        <taxon>Culicini</taxon>
        <taxon>Culex</taxon>
        <taxon>Culex</taxon>
    </lineage>
</organism>
<evidence type="ECO:0000313" key="1">
    <source>
        <dbReference type="EMBL" id="CAG6470000.1"/>
    </source>
</evidence>
<protein>
    <submittedName>
        <fullName evidence="1">(northern house mosquito) hypothetical protein</fullName>
    </submittedName>
</protein>
<reference evidence="1" key="1">
    <citation type="submission" date="2021-05" db="EMBL/GenBank/DDBJ databases">
        <authorList>
            <person name="Alioto T."/>
            <person name="Alioto T."/>
            <person name="Gomez Garrido J."/>
        </authorList>
    </citation>
    <scope>NUCLEOTIDE SEQUENCE</scope>
</reference>
<name>A0A8D8B825_CULPI</name>
<dbReference type="AlphaFoldDB" id="A0A8D8B825"/>
<accession>A0A8D8B825</accession>
<sequence length="107" mass="12656">MPAARPRTLPTRFCRLRLSCHPPAQATLPTEAPGTASWRCSSARTNWKRIWTRRTWTRSRTSRRRRSTSTPSRTIWPERSKRCRRLKRSSQRWARNTFAICRTLATS</sequence>
<proteinExistence type="predicted"/>